<feature type="compositionally biased region" description="Polar residues" evidence="1">
    <location>
        <begin position="23"/>
        <end position="45"/>
    </location>
</feature>
<dbReference type="Proteomes" id="UP000799640">
    <property type="component" value="Unassembled WGS sequence"/>
</dbReference>
<dbReference type="EMBL" id="ML996700">
    <property type="protein sequence ID" value="KAF2398447.1"/>
    <property type="molecule type" value="Genomic_DNA"/>
</dbReference>
<name>A0A6G1HRH8_9PEZI</name>
<gene>
    <name evidence="2" type="ORF">EJ06DRAFT_532196</name>
</gene>
<reference evidence="2" key="1">
    <citation type="journal article" date="2020" name="Stud. Mycol.">
        <title>101 Dothideomycetes genomes: a test case for predicting lifestyles and emergence of pathogens.</title>
        <authorList>
            <person name="Haridas S."/>
            <person name="Albert R."/>
            <person name="Binder M."/>
            <person name="Bloem J."/>
            <person name="Labutti K."/>
            <person name="Salamov A."/>
            <person name="Andreopoulos B."/>
            <person name="Baker S."/>
            <person name="Barry K."/>
            <person name="Bills G."/>
            <person name="Bluhm B."/>
            <person name="Cannon C."/>
            <person name="Castanera R."/>
            <person name="Culley D."/>
            <person name="Daum C."/>
            <person name="Ezra D."/>
            <person name="Gonzalez J."/>
            <person name="Henrissat B."/>
            <person name="Kuo A."/>
            <person name="Liang C."/>
            <person name="Lipzen A."/>
            <person name="Lutzoni F."/>
            <person name="Magnuson J."/>
            <person name="Mondo S."/>
            <person name="Nolan M."/>
            <person name="Ohm R."/>
            <person name="Pangilinan J."/>
            <person name="Park H.-J."/>
            <person name="Ramirez L."/>
            <person name="Alfaro M."/>
            <person name="Sun H."/>
            <person name="Tritt A."/>
            <person name="Yoshinaga Y."/>
            <person name="Zwiers L.-H."/>
            <person name="Turgeon B."/>
            <person name="Goodwin S."/>
            <person name="Spatafora J."/>
            <person name="Crous P."/>
            <person name="Grigoriev I."/>
        </authorList>
    </citation>
    <scope>NUCLEOTIDE SEQUENCE</scope>
    <source>
        <strain evidence="2">CBS 262.69</strain>
    </source>
</reference>
<dbReference type="AlphaFoldDB" id="A0A6G1HRH8"/>
<keyword evidence="3" id="KW-1185">Reference proteome</keyword>
<protein>
    <submittedName>
        <fullName evidence="2">Uncharacterized protein</fullName>
    </submittedName>
</protein>
<sequence length="170" mass="18526">MLRCALLRPTQRFSTAARLSGSDYGTDTTDPRGSQPQKQGANPSANREHPGPPPPKSGWGSGSTPTKGTREGHNTGESYQAQHKRNFGTMAARRAEDRPKTAEGLRPRILDDSAPKAVDEPEDVRRHNDELENRAERAHEGVKRGTDEKDKVTKGFWSGVGGKSEDAPQS</sequence>
<evidence type="ECO:0000313" key="3">
    <source>
        <dbReference type="Proteomes" id="UP000799640"/>
    </source>
</evidence>
<evidence type="ECO:0000313" key="2">
    <source>
        <dbReference type="EMBL" id="KAF2398447.1"/>
    </source>
</evidence>
<proteinExistence type="predicted"/>
<organism evidence="2 3">
    <name type="scientific">Trichodelitschia bisporula</name>
    <dbReference type="NCBI Taxonomy" id="703511"/>
    <lineage>
        <taxon>Eukaryota</taxon>
        <taxon>Fungi</taxon>
        <taxon>Dikarya</taxon>
        <taxon>Ascomycota</taxon>
        <taxon>Pezizomycotina</taxon>
        <taxon>Dothideomycetes</taxon>
        <taxon>Dothideomycetes incertae sedis</taxon>
        <taxon>Phaeotrichales</taxon>
        <taxon>Phaeotrichaceae</taxon>
        <taxon>Trichodelitschia</taxon>
    </lineage>
</organism>
<feature type="compositionally biased region" description="Basic and acidic residues" evidence="1">
    <location>
        <begin position="93"/>
        <end position="153"/>
    </location>
</feature>
<dbReference type="OrthoDB" id="5334244at2759"/>
<accession>A0A6G1HRH8</accession>
<feature type="region of interest" description="Disordered" evidence="1">
    <location>
        <begin position="1"/>
        <end position="170"/>
    </location>
</feature>
<evidence type="ECO:0000256" key="1">
    <source>
        <dbReference type="SAM" id="MobiDB-lite"/>
    </source>
</evidence>